<dbReference type="EMBL" id="JACXWA010000035">
    <property type="protein sequence ID" value="MBD3870151.1"/>
    <property type="molecule type" value="Genomic_DNA"/>
</dbReference>
<evidence type="ECO:0000256" key="1">
    <source>
        <dbReference type="SAM" id="Phobius"/>
    </source>
</evidence>
<dbReference type="InterPro" id="IPR006694">
    <property type="entry name" value="Fatty_acid_hydroxylase"/>
</dbReference>
<sequence>MVIIPDDVAPRKRTEATLTQYNAILDFTIALVIGLLLGSFVEYTVHRLMHKGKLMSKRHAKHHRNFEAQGWWGEFTDYSLPGLLIAWAGFLVSIPAGIGFALGTVGYAAFAAYAHQVQHEKPDLAFWLGVPIHYLHHRENMWHHNFGIGVSIWDRVLGTYKASKWQPERRLREYPLSEFVTIRWR</sequence>
<keyword evidence="1" id="KW-0472">Membrane</keyword>
<accession>A0A8J6YB22</accession>
<gene>
    <name evidence="3" type="ORF">IFJ97_02180</name>
</gene>
<feature type="transmembrane region" description="Helical" evidence="1">
    <location>
        <begin position="21"/>
        <end position="41"/>
    </location>
</feature>
<name>A0A8J6YB22_9BACT</name>
<dbReference type="GO" id="GO:0005506">
    <property type="term" value="F:iron ion binding"/>
    <property type="evidence" value="ECO:0007669"/>
    <property type="project" value="InterPro"/>
</dbReference>
<organism evidence="3 4">
    <name type="scientific">Candidatus Sulfomarinibacter kjeldsenii</name>
    <dbReference type="NCBI Taxonomy" id="2885994"/>
    <lineage>
        <taxon>Bacteria</taxon>
        <taxon>Pseudomonadati</taxon>
        <taxon>Acidobacteriota</taxon>
        <taxon>Thermoanaerobaculia</taxon>
        <taxon>Thermoanaerobaculales</taxon>
        <taxon>Candidatus Sulfomarinibacteraceae</taxon>
        <taxon>Candidatus Sulfomarinibacter</taxon>
    </lineage>
</organism>
<keyword evidence="1" id="KW-1133">Transmembrane helix</keyword>
<dbReference type="GO" id="GO:0016491">
    <property type="term" value="F:oxidoreductase activity"/>
    <property type="evidence" value="ECO:0007669"/>
    <property type="project" value="InterPro"/>
</dbReference>
<dbReference type="Pfam" id="PF04116">
    <property type="entry name" value="FA_hydroxylase"/>
    <property type="match status" value="1"/>
</dbReference>
<evidence type="ECO:0000259" key="2">
    <source>
        <dbReference type="Pfam" id="PF04116"/>
    </source>
</evidence>
<evidence type="ECO:0000313" key="3">
    <source>
        <dbReference type="EMBL" id="MBD3870151.1"/>
    </source>
</evidence>
<protein>
    <submittedName>
        <fullName evidence="3">Sterol desaturase family protein</fullName>
    </submittedName>
</protein>
<dbReference type="Proteomes" id="UP000598633">
    <property type="component" value="Unassembled WGS sequence"/>
</dbReference>
<keyword evidence="1" id="KW-0812">Transmembrane</keyword>
<reference evidence="3 4" key="1">
    <citation type="submission" date="2020-08" db="EMBL/GenBank/DDBJ databases">
        <title>Acidobacteriota in marine sediments use diverse sulfur dissimilation pathways.</title>
        <authorList>
            <person name="Wasmund K."/>
        </authorList>
    </citation>
    <scope>NUCLEOTIDE SEQUENCE [LARGE SCALE GENOMIC DNA]</scope>
    <source>
        <strain evidence="3">MAG AM3-A</strain>
    </source>
</reference>
<dbReference type="GO" id="GO:0008610">
    <property type="term" value="P:lipid biosynthetic process"/>
    <property type="evidence" value="ECO:0007669"/>
    <property type="project" value="InterPro"/>
</dbReference>
<evidence type="ECO:0000313" key="4">
    <source>
        <dbReference type="Proteomes" id="UP000598633"/>
    </source>
</evidence>
<feature type="domain" description="Fatty acid hydroxylase" evidence="2">
    <location>
        <begin position="32"/>
        <end position="159"/>
    </location>
</feature>
<proteinExistence type="predicted"/>
<dbReference type="AlphaFoldDB" id="A0A8J6YB22"/>
<feature type="transmembrane region" description="Helical" evidence="1">
    <location>
        <begin position="84"/>
        <end position="113"/>
    </location>
</feature>
<comment type="caution">
    <text evidence="3">The sequence shown here is derived from an EMBL/GenBank/DDBJ whole genome shotgun (WGS) entry which is preliminary data.</text>
</comment>